<dbReference type="PROSITE" id="PS00108">
    <property type="entry name" value="PROTEIN_KINASE_ST"/>
    <property type="match status" value="1"/>
</dbReference>
<dbReference type="EMBL" id="SSMQ01000031">
    <property type="protein sequence ID" value="TKD03223.1"/>
    <property type="molecule type" value="Genomic_DNA"/>
</dbReference>
<keyword evidence="3 8" id="KW-0418">Kinase</keyword>
<dbReference type="InterPro" id="IPR008271">
    <property type="entry name" value="Ser/Thr_kinase_AS"/>
</dbReference>
<evidence type="ECO:0000256" key="3">
    <source>
        <dbReference type="ARBA" id="ARBA00022777"/>
    </source>
</evidence>
<dbReference type="Gene3D" id="1.10.510.10">
    <property type="entry name" value="Transferase(Phosphotransferase) domain 1"/>
    <property type="match status" value="1"/>
</dbReference>
<proteinExistence type="predicted"/>
<reference evidence="8 9" key="1">
    <citation type="submission" date="2019-04" db="EMBL/GenBank/DDBJ databases">
        <authorList>
            <person name="Li Y."/>
            <person name="Wang J."/>
        </authorList>
    </citation>
    <scope>NUCLEOTIDE SEQUENCE [LARGE SCALE GENOMIC DNA]</scope>
    <source>
        <strain evidence="8 9">DSM 14668</strain>
    </source>
</reference>
<sequence>MRSESERGSTRREGFCFIRSLRCGWCRRRGRPVRRRGRPLSKPRTHQVEPRLCSISRVTRPPRAAARRLRPLAGHWPASPHEPLHAECKRIPRSRRVSDLHRPVLRDHAGDALVRKEVDWRAMHTLPAEASSAGEPREQTKNDATIGYTSEQSLWRAATVVAEHVEPLGTVSEHDGDVSTFLGPGKRYQIREMLGVGGMGEVHLCRDEAIGRDVAQKTLLTGVAGKGREERRFFREVRVQGQLEHPSVVPVYDMGIGADGKPYFTMRRVQGHTLAEVLRGLARGDASIQAGHTRRRLLEAFVRVCLAVDYAHTRGVLHRDLKPSNIMLGAFGEVYVLDWGVAKLVADRATGTPITMGEPPKPPAQPVTVPGAELARQEGMVGTLAYMSPEQMLGVENSQDARTDVYSLGAILYEILTLRPLHRGTREEITESTLRGADARASAVAPDVPPELDAICVRATSIERARRFTSARELCDTVERYLDGDRDLERRRELAAHHVQRAREAFERARRPENAGAAAATRAEAMREVIQALALDPEEADARALLVKLLLEPPEHLPPSVEAEMAESARTSRLYTARFGIYALVGWTATIPVVAWMGILDVWSCAAASVLCVLSALYAVWIWRSRGATSRQLIVLATGVAATCGALSCWLGPFVLTPTAAATTTIWFTLHAERRERWLVGLLGGLAIVVPFLLELVGWIPRSFSLEAGRFVLHARGVHLAHPHTTLALLYSSVTFTVLQPVLLGGLRDALSAAERKLFLQAWHLRQLAPTAGGSSHARR</sequence>
<feature type="transmembrane region" description="Helical" evidence="6">
    <location>
        <begin position="678"/>
        <end position="700"/>
    </location>
</feature>
<feature type="transmembrane region" description="Helical" evidence="6">
    <location>
        <begin position="606"/>
        <end position="623"/>
    </location>
</feature>
<feature type="binding site" evidence="5">
    <location>
        <position position="226"/>
    </location>
    <ligand>
        <name>ATP</name>
        <dbReference type="ChEBI" id="CHEBI:30616"/>
    </ligand>
</feature>
<dbReference type="SMART" id="SM00220">
    <property type="entry name" value="S_TKc"/>
    <property type="match status" value="1"/>
</dbReference>
<keyword evidence="6" id="KW-0812">Transmembrane</keyword>
<evidence type="ECO:0000256" key="4">
    <source>
        <dbReference type="ARBA" id="ARBA00022840"/>
    </source>
</evidence>
<dbReference type="InterPro" id="IPR000719">
    <property type="entry name" value="Prot_kinase_dom"/>
</dbReference>
<protein>
    <submittedName>
        <fullName evidence="8">Serine/threonine protein kinase</fullName>
    </submittedName>
</protein>
<evidence type="ECO:0000259" key="7">
    <source>
        <dbReference type="PROSITE" id="PS50011"/>
    </source>
</evidence>
<dbReference type="SUPFAM" id="SSF56112">
    <property type="entry name" value="Protein kinase-like (PK-like)"/>
    <property type="match status" value="1"/>
</dbReference>
<organism evidence="8 9">
    <name type="scientific">Polyangium fumosum</name>
    <dbReference type="NCBI Taxonomy" id="889272"/>
    <lineage>
        <taxon>Bacteria</taxon>
        <taxon>Pseudomonadati</taxon>
        <taxon>Myxococcota</taxon>
        <taxon>Polyangia</taxon>
        <taxon>Polyangiales</taxon>
        <taxon>Polyangiaceae</taxon>
        <taxon>Polyangium</taxon>
    </lineage>
</organism>
<keyword evidence="2 5" id="KW-0547">Nucleotide-binding</keyword>
<feature type="transmembrane region" description="Helical" evidence="6">
    <location>
        <begin position="635"/>
        <end position="658"/>
    </location>
</feature>
<comment type="caution">
    <text evidence="8">The sequence shown here is derived from an EMBL/GenBank/DDBJ whole genome shotgun (WGS) entry which is preliminary data.</text>
</comment>
<dbReference type="GO" id="GO:0005524">
    <property type="term" value="F:ATP binding"/>
    <property type="evidence" value="ECO:0007669"/>
    <property type="project" value="UniProtKB-UniRule"/>
</dbReference>
<name>A0A4U1J8P5_9BACT</name>
<keyword evidence="8" id="KW-0723">Serine/threonine-protein kinase</keyword>
<feature type="domain" description="Protein kinase" evidence="7">
    <location>
        <begin position="188"/>
        <end position="482"/>
    </location>
</feature>
<dbReference type="Pfam" id="PF00069">
    <property type="entry name" value="Pkinase"/>
    <property type="match status" value="1"/>
</dbReference>
<evidence type="ECO:0000313" key="8">
    <source>
        <dbReference type="EMBL" id="TKD03223.1"/>
    </source>
</evidence>
<evidence type="ECO:0000256" key="1">
    <source>
        <dbReference type="ARBA" id="ARBA00022679"/>
    </source>
</evidence>
<dbReference type="PROSITE" id="PS00107">
    <property type="entry name" value="PROTEIN_KINASE_ATP"/>
    <property type="match status" value="1"/>
</dbReference>
<dbReference type="Proteomes" id="UP000309215">
    <property type="component" value="Unassembled WGS sequence"/>
</dbReference>
<dbReference type="Gene3D" id="3.30.200.20">
    <property type="entry name" value="Phosphorylase Kinase, domain 1"/>
    <property type="match status" value="1"/>
</dbReference>
<keyword evidence="6" id="KW-0472">Membrane</keyword>
<dbReference type="InterPro" id="IPR017441">
    <property type="entry name" value="Protein_kinase_ATP_BS"/>
</dbReference>
<keyword evidence="4 5" id="KW-0067">ATP-binding</keyword>
<dbReference type="GO" id="GO:0004674">
    <property type="term" value="F:protein serine/threonine kinase activity"/>
    <property type="evidence" value="ECO:0007669"/>
    <property type="project" value="UniProtKB-KW"/>
</dbReference>
<dbReference type="AlphaFoldDB" id="A0A4U1J8P5"/>
<evidence type="ECO:0000256" key="5">
    <source>
        <dbReference type="PROSITE-ProRule" id="PRU10141"/>
    </source>
</evidence>
<dbReference type="PANTHER" id="PTHR43289">
    <property type="entry name" value="MITOGEN-ACTIVATED PROTEIN KINASE KINASE KINASE 20-RELATED"/>
    <property type="match status" value="1"/>
</dbReference>
<dbReference type="OrthoDB" id="9801841at2"/>
<feature type="transmembrane region" description="Helical" evidence="6">
    <location>
        <begin position="579"/>
        <end position="600"/>
    </location>
</feature>
<evidence type="ECO:0000256" key="2">
    <source>
        <dbReference type="ARBA" id="ARBA00022741"/>
    </source>
</evidence>
<evidence type="ECO:0000256" key="6">
    <source>
        <dbReference type="SAM" id="Phobius"/>
    </source>
</evidence>
<keyword evidence="9" id="KW-1185">Reference proteome</keyword>
<dbReference type="InterPro" id="IPR011009">
    <property type="entry name" value="Kinase-like_dom_sf"/>
</dbReference>
<gene>
    <name evidence="8" type="ORF">E8A74_27310</name>
</gene>
<dbReference type="PANTHER" id="PTHR43289:SF6">
    <property type="entry name" value="SERINE_THREONINE-PROTEIN KINASE NEKL-3"/>
    <property type="match status" value="1"/>
</dbReference>
<dbReference type="PROSITE" id="PS50011">
    <property type="entry name" value="PROTEIN_KINASE_DOM"/>
    <property type="match status" value="1"/>
</dbReference>
<keyword evidence="1" id="KW-0808">Transferase</keyword>
<dbReference type="CDD" id="cd14014">
    <property type="entry name" value="STKc_PknB_like"/>
    <property type="match status" value="1"/>
</dbReference>
<accession>A0A4U1J8P5</accession>
<keyword evidence="6" id="KW-1133">Transmembrane helix</keyword>
<evidence type="ECO:0000313" key="9">
    <source>
        <dbReference type="Proteomes" id="UP000309215"/>
    </source>
</evidence>